<dbReference type="InterPro" id="IPR011701">
    <property type="entry name" value="MFS"/>
</dbReference>
<comment type="caution">
    <text evidence="3">The sequence shown here is derived from an EMBL/GenBank/DDBJ whole genome shotgun (WGS) entry which is preliminary data.</text>
</comment>
<dbReference type="InterPro" id="IPR036259">
    <property type="entry name" value="MFS_trans_sf"/>
</dbReference>
<keyword evidence="2" id="KW-0812">Transmembrane</keyword>
<comment type="subcellular location">
    <subcellularLocation>
        <location evidence="1">Membrane</location>
        <topology evidence="1">Multi-pass membrane protein</topology>
    </subcellularLocation>
</comment>
<organism evidence="3 4">
    <name type="scientific">Ameiurus melas</name>
    <name type="common">Black bullhead</name>
    <name type="synonym">Silurus melas</name>
    <dbReference type="NCBI Taxonomy" id="219545"/>
    <lineage>
        <taxon>Eukaryota</taxon>
        <taxon>Metazoa</taxon>
        <taxon>Chordata</taxon>
        <taxon>Craniata</taxon>
        <taxon>Vertebrata</taxon>
        <taxon>Euteleostomi</taxon>
        <taxon>Actinopterygii</taxon>
        <taxon>Neopterygii</taxon>
        <taxon>Teleostei</taxon>
        <taxon>Ostariophysi</taxon>
        <taxon>Siluriformes</taxon>
        <taxon>Ictaluridae</taxon>
        <taxon>Ameiurus</taxon>
    </lineage>
</organism>
<dbReference type="AlphaFoldDB" id="A0A7J6BA56"/>
<dbReference type="GO" id="GO:0016323">
    <property type="term" value="C:basolateral plasma membrane"/>
    <property type="evidence" value="ECO:0007669"/>
    <property type="project" value="TreeGrafter"/>
</dbReference>
<accession>A0A7J6BA56</accession>
<dbReference type="PANTHER" id="PTHR11360">
    <property type="entry name" value="MONOCARBOXYLATE TRANSPORTER"/>
    <property type="match status" value="1"/>
</dbReference>
<sequence length="138" mass="15091">MSMLIPVCDVFGGLIAVCLLMGLFDGCFICIMAPIAFELVGSENVSQAIGFLLGMMSVPMTVGPPIAGYLRDRLGNYNVAFYLAGIPPLIGGAVLCLIPWVEQRKRRKERKNRTDDSTAQSMITFNDTEKNNKLESVI</sequence>
<keyword evidence="2" id="KW-1133">Transmembrane helix</keyword>
<feature type="transmembrane region" description="Helical" evidence="2">
    <location>
        <begin position="49"/>
        <end position="67"/>
    </location>
</feature>
<dbReference type="SUPFAM" id="SSF103473">
    <property type="entry name" value="MFS general substrate transporter"/>
    <property type="match status" value="1"/>
</dbReference>
<evidence type="ECO:0000256" key="1">
    <source>
        <dbReference type="ARBA" id="ARBA00004141"/>
    </source>
</evidence>
<dbReference type="PANTHER" id="PTHR11360:SF119">
    <property type="entry name" value="MONOCARBOXYLATE TRANSPORTER 10"/>
    <property type="match status" value="1"/>
</dbReference>
<dbReference type="Pfam" id="PF07690">
    <property type="entry name" value="MFS_1"/>
    <property type="match status" value="1"/>
</dbReference>
<dbReference type="GO" id="GO:0022857">
    <property type="term" value="F:transmembrane transporter activity"/>
    <property type="evidence" value="ECO:0007669"/>
    <property type="project" value="InterPro"/>
</dbReference>
<dbReference type="EMBL" id="JAAGNN010000002">
    <property type="protein sequence ID" value="KAF4091952.1"/>
    <property type="molecule type" value="Genomic_DNA"/>
</dbReference>
<gene>
    <name evidence="3" type="ORF">AMELA_G00015530</name>
</gene>
<dbReference type="Gene3D" id="1.20.1250.20">
    <property type="entry name" value="MFS general substrate transporter like domains"/>
    <property type="match status" value="1"/>
</dbReference>
<reference evidence="3 4" key="1">
    <citation type="submission" date="2020-02" db="EMBL/GenBank/DDBJ databases">
        <title>A chromosome-scale genome assembly of the black bullhead catfish (Ameiurus melas).</title>
        <authorList>
            <person name="Wen M."/>
            <person name="Zham M."/>
            <person name="Cabau C."/>
            <person name="Klopp C."/>
            <person name="Donnadieu C."/>
            <person name="Roques C."/>
            <person name="Bouchez O."/>
            <person name="Lampietro C."/>
            <person name="Jouanno E."/>
            <person name="Herpin A."/>
            <person name="Louis A."/>
            <person name="Berthelot C."/>
            <person name="Parey E."/>
            <person name="Roest-Crollius H."/>
            <person name="Braasch I."/>
            <person name="Postlethwait J."/>
            <person name="Robinson-Rechavi M."/>
            <person name="Echchiki A."/>
            <person name="Begum T."/>
            <person name="Montfort J."/>
            <person name="Schartl M."/>
            <person name="Bobe J."/>
            <person name="Guiguen Y."/>
        </authorList>
    </citation>
    <scope>NUCLEOTIDE SEQUENCE [LARGE SCALE GENOMIC DNA]</scope>
    <source>
        <strain evidence="3">M_S1</strain>
        <tissue evidence="3">Blood</tissue>
    </source>
</reference>
<protein>
    <recommendedName>
        <fullName evidence="5">Monocarboxylate transporter 10</fullName>
    </recommendedName>
</protein>
<evidence type="ECO:0000313" key="4">
    <source>
        <dbReference type="Proteomes" id="UP000593565"/>
    </source>
</evidence>
<name>A0A7J6BA56_AMEME</name>
<evidence type="ECO:0000256" key="2">
    <source>
        <dbReference type="SAM" id="Phobius"/>
    </source>
</evidence>
<evidence type="ECO:0000313" key="3">
    <source>
        <dbReference type="EMBL" id="KAF4091952.1"/>
    </source>
</evidence>
<keyword evidence="4" id="KW-1185">Reference proteome</keyword>
<proteinExistence type="predicted"/>
<dbReference type="InterPro" id="IPR050327">
    <property type="entry name" value="Proton-linked_MCT"/>
</dbReference>
<dbReference type="Proteomes" id="UP000593565">
    <property type="component" value="Unassembled WGS sequence"/>
</dbReference>
<feature type="transmembrane region" description="Helical" evidence="2">
    <location>
        <begin position="79"/>
        <end position="101"/>
    </location>
</feature>
<feature type="transmembrane region" description="Helical" evidence="2">
    <location>
        <begin position="12"/>
        <end position="37"/>
    </location>
</feature>
<evidence type="ECO:0008006" key="5">
    <source>
        <dbReference type="Google" id="ProtNLM"/>
    </source>
</evidence>
<keyword evidence="2" id="KW-0472">Membrane</keyword>